<feature type="region of interest" description="Disordered" evidence="1">
    <location>
        <begin position="372"/>
        <end position="464"/>
    </location>
</feature>
<feature type="region of interest" description="Disordered" evidence="1">
    <location>
        <begin position="185"/>
        <end position="214"/>
    </location>
</feature>
<dbReference type="InterPro" id="IPR001478">
    <property type="entry name" value="PDZ"/>
</dbReference>
<evidence type="ECO:0000313" key="4">
    <source>
        <dbReference type="Proteomes" id="UP001295423"/>
    </source>
</evidence>
<comment type="caution">
    <text evidence="3">The sequence shown here is derived from an EMBL/GenBank/DDBJ whole genome shotgun (WGS) entry which is preliminary data.</text>
</comment>
<dbReference type="Proteomes" id="UP001295423">
    <property type="component" value="Unassembled WGS sequence"/>
</dbReference>
<reference evidence="3" key="1">
    <citation type="submission" date="2023-08" db="EMBL/GenBank/DDBJ databases">
        <authorList>
            <person name="Audoor S."/>
            <person name="Bilcke G."/>
        </authorList>
    </citation>
    <scope>NUCLEOTIDE SEQUENCE</scope>
</reference>
<dbReference type="SUPFAM" id="SSF50156">
    <property type="entry name" value="PDZ domain-like"/>
    <property type="match status" value="3"/>
</dbReference>
<dbReference type="SMART" id="SM00228">
    <property type="entry name" value="PDZ"/>
    <property type="match status" value="3"/>
</dbReference>
<feature type="compositionally biased region" description="Basic and acidic residues" evidence="1">
    <location>
        <begin position="266"/>
        <end position="293"/>
    </location>
</feature>
<feature type="region of interest" description="Disordered" evidence="1">
    <location>
        <begin position="42"/>
        <end position="80"/>
    </location>
</feature>
<organism evidence="3 4">
    <name type="scientific">Cylindrotheca closterium</name>
    <dbReference type="NCBI Taxonomy" id="2856"/>
    <lineage>
        <taxon>Eukaryota</taxon>
        <taxon>Sar</taxon>
        <taxon>Stramenopiles</taxon>
        <taxon>Ochrophyta</taxon>
        <taxon>Bacillariophyta</taxon>
        <taxon>Bacillariophyceae</taxon>
        <taxon>Bacillariophycidae</taxon>
        <taxon>Bacillariales</taxon>
        <taxon>Bacillariaceae</taxon>
        <taxon>Cylindrotheca</taxon>
    </lineage>
</organism>
<evidence type="ECO:0000259" key="2">
    <source>
        <dbReference type="SMART" id="SM00228"/>
    </source>
</evidence>
<feature type="domain" description="PDZ" evidence="2">
    <location>
        <begin position="609"/>
        <end position="680"/>
    </location>
</feature>
<feature type="region of interest" description="Disordered" evidence="1">
    <location>
        <begin position="692"/>
        <end position="726"/>
    </location>
</feature>
<dbReference type="EMBL" id="CAKOGP040000446">
    <property type="protein sequence ID" value="CAJ1935055.1"/>
    <property type="molecule type" value="Genomic_DNA"/>
</dbReference>
<feature type="compositionally biased region" description="Polar residues" evidence="1">
    <location>
        <begin position="68"/>
        <end position="77"/>
    </location>
</feature>
<feature type="compositionally biased region" description="Acidic residues" evidence="1">
    <location>
        <begin position="131"/>
        <end position="146"/>
    </location>
</feature>
<dbReference type="Gene3D" id="2.30.42.10">
    <property type="match status" value="2"/>
</dbReference>
<feature type="compositionally biased region" description="Polar residues" evidence="1">
    <location>
        <begin position="420"/>
        <end position="431"/>
    </location>
</feature>
<evidence type="ECO:0000313" key="3">
    <source>
        <dbReference type="EMBL" id="CAJ1935055.1"/>
    </source>
</evidence>
<evidence type="ECO:0000256" key="1">
    <source>
        <dbReference type="SAM" id="MobiDB-lite"/>
    </source>
</evidence>
<feature type="compositionally biased region" description="Basic and acidic residues" evidence="1">
    <location>
        <begin position="694"/>
        <end position="717"/>
    </location>
</feature>
<dbReference type="InterPro" id="IPR036034">
    <property type="entry name" value="PDZ_sf"/>
</dbReference>
<keyword evidence="4" id="KW-1185">Reference proteome</keyword>
<feature type="region of interest" description="Disordered" evidence="1">
    <location>
        <begin position="264"/>
        <end position="308"/>
    </location>
</feature>
<name>A0AAD2CN11_9STRA</name>
<accession>A0AAD2CN11</accession>
<gene>
    <name evidence="3" type="ORF">CYCCA115_LOCUS4393</name>
</gene>
<feature type="region of interest" description="Disordered" evidence="1">
    <location>
        <begin position="116"/>
        <end position="163"/>
    </location>
</feature>
<dbReference type="AlphaFoldDB" id="A0AAD2CN11"/>
<sequence>MIDETNISRTTSTCNEDHPAAVVVVNKTNSISAAAVVDEGEESSSIMTTTTTNKKKKPPTTTTTTTNEISMTPSSLQGEGVEVEQRDMMDMLLEQASEEFRVLLIEDHDGSNGVDEVEVVPELRQSSSCESSDEWSDNDNDEDDDNNNNNNDDSSQHHHQESMDVVDTVGDLKLANDGDVMVGDIMKVDDDDDDDSSQQNEHHHQQDGDIVSDLKFANDGDVVIGGIMKVYDDSSSSQHHDHQQDGDIVGDLKLANDSDAVVGDIMKTDDDSSSSQRHDHQQDGDIVGDLKLDDDNDNDNQSTDEWGDEQKLSFEKVMDFIAFPEKHLFQSQPSQEGVEVDNELGVMNVDTEYGSSAAAAAATPAVVVVVQEEKKEEDQEEQAEQEKEQLTAAEETTEEAKAKINAKTTKAKETATTTTLSLTVDTTSVDEPSSVPPPKSFEQEKEEEDSKKTNDPAEGEESVEVVLPADHKLASSTEPQNSSDMSSMVTTTTSPRQWFANWFQPDQRIVATVTKESKNEPLGVFIKKVLLKDGLYISQLQVGSQVASTDLKPGMKILVINSMPCPQTVKEFRDLVSTMEGEVTIVAQLAEDENEGLVVVTVFKETKSQPLGLVLKSRLFKEGLVVAKILDGSIFCNTALKEGMRIIRVNDQQCPGSVDAFRVLLKEIDGQVKIVAEPTVAQCQQAKQAAAAAADKEKKTEDKEKEKEDEKEKKPDDSNDTPEVASMPKIFKYNGIERKEVVCKIVKNGTHEPLGLLLREFKDEEGIHVLQMDETAKLGATTALKPGMTIHQINGQNCPNKVEECIKLLRSIDGLLTIVASEIYED</sequence>
<feature type="domain" description="PDZ" evidence="2">
    <location>
        <begin position="520"/>
        <end position="591"/>
    </location>
</feature>
<protein>
    <recommendedName>
        <fullName evidence="2">PDZ domain-containing protein</fullName>
    </recommendedName>
</protein>
<proteinExistence type="predicted"/>
<feature type="domain" description="PDZ" evidence="2">
    <location>
        <begin position="752"/>
        <end position="822"/>
    </location>
</feature>
<feature type="compositionally biased region" description="Low complexity" evidence="1">
    <location>
        <begin position="403"/>
        <end position="419"/>
    </location>
</feature>